<feature type="region of interest" description="Disordered" evidence="1">
    <location>
        <begin position="44"/>
        <end position="64"/>
    </location>
</feature>
<protein>
    <submittedName>
        <fullName evidence="2">Uncharacterized protein</fullName>
    </submittedName>
</protein>
<evidence type="ECO:0000313" key="3">
    <source>
        <dbReference type="Proteomes" id="UP000310016"/>
    </source>
</evidence>
<dbReference type="AlphaFoldDB" id="A0A4V5MMX5"/>
<dbReference type="EMBL" id="SUMF01000067">
    <property type="protein sequence ID" value="TJZ62548.1"/>
    <property type="molecule type" value="Genomic_DNA"/>
</dbReference>
<proteinExistence type="predicted"/>
<name>A0A4V5MMX5_9NEIS</name>
<evidence type="ECO:0000256" key="1">
    <source>
        <dbReference type="SAM" id="MobiDB-lite"/>
    </source>
</evidence>
<keyword evidence="3" id="KW-1185">Reference proteome</keyword>
<organism evidence="2 3">
    <name type="scientific">Chitiniphilus eburneus</name>
    <dbReference type="NCBI Taxonomy" id="2571148"/>
    <lineage>
        <taxon>Bacteria</taxon>
        <taxon>Pseudomonadati</taxon>
        <taxon>Pseudomonadota</taxon>
        <taxon>Betaproteobacteria</taxon>
        <taxon>Neisseriales</taxon>
        <taxon>Chitinibacteraceae</taxon>
        <taxon>Chitiniphilus</taxon>
    </lineage>
</organism>
<accession>A0A4V5MMX5</accession>
<dbReference type="RefSeq" id="WP_136775165.1">
    <property type="nucleotide sequence ID" value="NZ_SUMF01000067.1"/>
</dbReference>
<gene>
    <name evidence="2" type="ORF">FAZ21_19870</name>
</gene>
<evidence type="ECO:0000313" key="2">
    <source>
        <dbReference type="EMBL" id="TJZ62548.1"/>
    </source>
</evidence>
<comment type="caution">
    <text evidence="2">The sequence shown here is derived from an EMBL/GenBank/DDBJ whole genome shotgun (WGS) entry which is preliminary data.</text>
</comment>
<dbReference type="Proteomes" id="UP000310016">
    <property type="component" value="Unassembled WGS sequence"/>
</dbReference>
<reference evidence="2 3" key="1">
    <citation type="submission" date="2019-04" db="EMBL/GenBank/DDBJ databases">
        <title>Chitiniphilus eburnea sp. nov., a novel chitinolytic bacterium isolated from aquaculture sludge.</title>
        <authorList>
            <person name="Sheng M."/>
        </authorList>
    </citation>
    <scope>NUCLEOTIDE SEQUENCE [LARGE SCALE GENOMIC DNA]</scope>
    <source>
        <strain evidence="2 3">HX-2-15</strain>
    </source>
</reference>
<sequence>MFLQQQRGARRVVAALQHQHQFARRHAGIGQRVEYREGAVQRAAGAQAGCQREPAPTRPRWTNI</sequence>